<name>A0A1V9Z5N6_ACHHY</name>
<evidence type="ECO:0000256" key="5">
    <source>
        <dbReference type="RuleBase" id="RU363076"/>
    </source>
</evidence>
<dbReference type="GO" id="GO:0005743">
    <property type="term" value="C:mitochondrial inner membrane"/>
    <property type="evidence" value="ECO:0007669"/>
    <property type="project" value="UniProtKB-SubCell"/>
</dbReference>
<evidence type="ECO:0000313" key="7">
    <source>
        <dbReference type="Proteomes" id="UP000243579"/>
    </source>
</evidence>
<dbReference type="InterPro" id="IPR002994">
    <property type="entry name" value="Surf1/Shy1"/>
</dbReference>
<dbReference type="PANTHER" id="PTHR23427:SF2">
    <property type="entry name" value="SURFEIT LOCUS PROTEIN 1"/>
    <property type="match status" value="1"/>
</dbReference>
<comment type="similarity">
    <text evidence="5">Belongs to the SURF1 family.</text>
</comment>
<dbReference type="CDD" id="cd06662">
    <property type="entry name" value="SURF1"/>
    <property type="match status" value="1"/>
</dbReference>
<dbReference type="EMBL" id="JNBR01000416">
    <property type="protein sequence ID" value="OQR93296.1"/>
    <property type="molecule type" value="Genomic_DNA"/>
</dbReference>
<keyword evidence="4 5" id="KW-0472">Membrane</keyword>
<dbReference type="Proteomes" id="UP000243579">
    <property type="component" value="Unassembled WGS sequence"/>
</dbReference>
<keyword evidence="2 5" id="KW-0812">Transmembrane</keyword>
<evidence type="ECO:0000256" key="1">
    <source>
        <dbReference type="ARBA" id="ARBA00004370"/>
    </source>
</evidence>
<keyword evidence="5" id="KW-0999">Mitochondrion inner membrane</keyword>
<dbReference type="AlphaFoldDB" id="A0A1V9Z5N6"/>
<gene>
    <name evidence="6" type="ORF">ACHHYP_02678</name>
</gene>
<comment type="caution">
    <text evidence="5">Lacks conserved residue(s) required for the propagation of feature annotation.</text>
</comment>
<organism evidence="6 7">
    <name type="scientific">Achlya hypogyna</name>
    <name type="common">Oomycete</name>
    <name type="synonym">Protoachlya hypogyna</name>
    <dbReference type="NCBI Taxonomy" id="1202772"/>
    <lineage>
        <taxon>Eukaryota</taxon>
        <taxon>Sar</taxon>
        <taxon>Stramenopiles</taxon>
        <taxon>Oomycota</taxon>
        <taxon>Saprolegniomycetes</taxon>
        <taxon>Saprolegniales</taxon>
        <taxon>Achlyaceae</taxon>
        <taxon>Achlya</taxon>
    </lineage>
</organism>
<comment type="subcellular location">
    <subcellularLocation>
        <location evidence="1">Membrane</location>
    </subcellularLocation>
    <subcellularLocation>
        <location evidence="5">Mitochondrion inner membrane</location>
        <topology evidence="5">Multi-pass membrane protein</topology>
    </subcellularLocation>
</comment>
<accession>A0A1V9Z5N6</accession>
<reference evidence="6 7" key="1">
    <citation type="journal article" date="2014" name="Genome Biol. Evol.">
        <title>The secreted proteins of Achlya hypogyna and Thraustotheca clavata identify the ancestral oomycete secretome and reveal gene acquisitions by horizontal gene transfer.</title>
        <authorList>
            <person name="Misner I."/>
            <person name="Blouin N."/>
            <person name="Leonard G."/>
            <person name="Richards T.A."/>
            <person name="Lane C.E."/>
        </authorList>
    </citation>
    <scope>NUCLEOTIDE SEQUENCE [LARGE SCALE GENOMIC DNA]</scope>
    <source>
        <strain evidence="6 7">ATCC 48635</strain>
    </source>
</reference>
<protein>
    <recommendedName>
        <fullName evidence="5">SURF1-like protein</fullName>
    </recommendedName>
</protein>
<proteinExistence type="inferred from homology"/>
<feature type="transmembrane region" description="Helical" evidence="5">
    <location>
        <begin position="236"/>
        <end position="255"/>
    </location>
</feature>
<dbReference type="OrthoDB" id="10040024at2759"/>
<evidence type="ECO:0000313" key="6">
    <source>
        <dbReference type="EMBL" id="OQR93296.1"/>
    </source>
</evidence>
<evidence type="ECO:0000256" key="4">
    <source>
        <dbReference type="ARBA" id="ARBA00023136"/>
    </source>
</evidence>
<dbReference type="PANTHER" id="PTHR23427">
    <property type="entry name" value="SURFEIT LOCUS PROTEIN"/>
    <property type="match status" value="1"/>
</dbReference>
<dbReference type="Pfam" id="PF02104">
    <property type="entry name" value="SURF1"/>
    <property type="match status" value="1"/>
</dbReference>
<sequence length="270" mass="30253">MQRGQMLGIGIFGSIVAGTASMGVWQACLSNRYFWKVDLIETRRQRLKEAPVPLPLDASTENANADMEHRQLAVEGKFVPGKTFYLCPLASNPRSPPIDMSESKGKVTSGGFIYDLFERANGTSVIVNRGWLPKDEMEKHMAASVAPDASKVQLVGVMVHGEEEKTFSPPNEPVKRHFFWLNQPELAQAMMGPTTYTPILLEEFNEAPVVSKDSSSLVKKHKDQYLEFYMTPWKHAMYAGIWFSLALMGTGMVFYRFRSTAAVKKAAQKH</sequence>
<dbReference type="PROSITE" id="PS51257">
    <property type="entry name" value="PROKAR_LIPOPROTEIN"/>
    <property type="match status" value="1"/>
</dbReference>
<keyword evidence="7" id="KW-1185">Reference proteome</keyword>
<dbReference type="InterPro" id="IPR045214">
    <property type="entry name" value="Surf1/Surf4"/>
</dbReference>
<evidence type="ECO:0000256" key="3">
    <source>
        <dbReference type="ARBA" id="ARBA00022989"/>
    </source>
</evidence>
<dbReference type="STRING" id="1202772.A0A1V9Z5N6"/>
<keyword evidence="3 5" id="KW-1133">Transmembrane helix</keyword>
<keyword evidence="5" id="KW-0496">Mitochondrion</keyword>
<evidence type="ECO:0000256" key="2">
    <source>
        <dbReference type="ARBA" id="ARBA00022692"/>
    </source>
</evidence>
<comment type="caution">
    <text evidence="6">The sequence shown here is derived from an EMBL/GenBank/DDBJ whole genome shotgun (WGS) entry which is preliminary data.</text>
</comment>
<dbReference type="PROSITE" id="PS50895">
    <property type="entry name" value="SURF1"/>
    <property type="match status" value="1"/>
</dbReference>
<comment type="function">
    <text evidence="5">Probably involved in the biogenesis of the COX complex.</text>
</comment>